<dbReference type="RefSeq" id="WP_171976183.1">
    <property type="nucleotide sequence ID" value="NZ_CAWOXK010000001.1"/>
</dbReference>
<sequence>MSVVAILTELTEQEISGIVGGGQSSKNSGYSSAKGVNAQSSNQSATVIANGGGKNSDTKATSIQNSNQSIDNSKDRAYVTYKY</sequence>
<feature type="compositionally biased region" description="Low complexity" evidence="1">
    <location>
        <begin position="62"/>
        <end position="71"/>
    </location>
</feature>
<feature type="region of interest" description="Disordered" evidence="1">
    <location>
        <begin position="18"/>
        <end position="83"/>
    </location>
</feature>
<dbReference type="Proteomes" id="UP000503129">
    <property type="component" value="Chromosome"/>
</dbReference>
<reference evidence="2 3" key="1">
    <citation type="submission" date="2018-06" db="EMBL/GenBank/DDBJ databases">
        <title>Comparative genomics of Brasilonema spp. strains.</title>
        <authorList>
            <person name="Alvarenga D.O."/>
            <person name="Fiore M.F."/>
            <person name="Varani A.M."/>
        </authorList>
    </citation>
    <scope>NUCLEOTIDE SEQUENCE [LARGE SCALE GENOMIC DNA]</scope>
    <source>
        <strain evidence="2 3">CENA114</strain>
    </source>
</reference>
<evidence type="ECO:0000313" key="3">
    <source>
        <dbReference type="Proteomes" id="UP000503129"/>
    </source>
</evidence>
<protein>
    <submittedName>
        <fullName evidence="2">Uncharacterized protein</fullName>
    </submittedName>
</protein>
<dbReference type="AlphaFoldDB" id="A0A856MCX4"/>
<feature type="compositionally biased region" description="Polar residues" evidence="1">
    <location>
        <begin position="37"/>
        <end position="47"/>
    </location>
</feature>
<accession>A0A856MCX4</accession>
<proteinExistence type="predicted"/>
<evidence type="ECO:0000256" key="1">
    <source>
        <dbReference type="SAM" id="MobiDB-lite"/>
    </source>
</evidence>
<dbReference type="KEGG" id="bsen:DP114_12145"/>
<evidence type="ECO:0000313" key="2">
    <source>
        <dbReference type="EMBL" id="QDL08542.1"/>
    </source>
</evidence>
<dbReference type="EMBL" id="CP030118">
    <property type="protein sequence ID" value="QDL08542.1"/>
    <property type="molecule type" value="Genomic_DNA"/>
</dbReference>
<name>A0A856MCX4_9CYAN</name>
<gene>
    <name evidence="2" type="ORF">DP114_12145</name>
</gene>
<organism evidence="2 3">
    <name type="scientific">Brasilonema sennae CENA114</name>
    <dbReference type="NCBI Taxonomy" id="415709"/>
    <lineage>
        <taxon>Bacteria</taxon>
        <taxon>Bacillati</taxon>
        <taxon>Cyanobacteriota</taxon>
        <taxon>Cyanophyceae</taxon>
        <taxon>Nostocales</taxon>
        <taxon>Scytonemataceae</taxon>
        <taxon>Brasilonema</taxon>
        <taxon>Bromeliae group (in: Brasilonema)</taxon>
    </lineage>
</organism>
<keyword evidence="3" id="KW-1185">Reference proteome</keyword>